<dbReference type="SUPFAM" id="SSF55729">
    <property type="entry name" value="Acyl-CoA N-acyltransferases (Nat)"/>
    <property type="match status" value="1"/>
</dbReference>
<gene>
    <name evidence="4" type="ORF">VKT23_015741</name>
</gene>
<dbReference type="Gene3D" id="3.40.630.30">
    <property type="match status" value="1"/>
</dbReference>
<dbReference type="EMBL" id="JBANRG010000054">
    <property type="protein sequence ID" value="KAK7443568.1"/>
    <property type="molecule type" value="Genomic_DNA"/>
</dbReference>
<proteinExistence type="predicted"/>
<evidence type="ECO:0000259" key="3">
    <source>
        <dbReference type="PROSITE" id="PS51186"/>
    </source>
</evidence>
<dbReference type="PROSITE" id="PS51186">
    <property type="entry name" value="GNAT"/>
    <property type="match status" value="1"/>
</dbReference>
<evidence type="ECO:0000313" key="5">
    <source>
        <dbReference type="Proteomes" id="UP001498398"/>
    </source>
</evidence>
<keyword evidence="1" id="KW-0808">Transferase</keyword>
<comment type="caution">
    <text evidence="4">The sequence shown here is derived from an EMBL/GenBank/DDBJ whole genome shotgun (WGS) entry which is preliminary data.</text>
</comment>
<reference evidence="4 5" key="1">
    <citation type="submission" date="2024-01" db="EMBL/GenBank/DDBJ databases">
        <title>A draft genome for the cacao thread blight pathogen Marasmiellus scandens.</title>
        <authorList>
            <person name="Baruah I.K."/>
            <person name="Leung J."/>
            <person name="Bukari Y."/>
            <person name="Amoako-Attah I."/>
            <person name="Meinhardt L.W."/>
            <person name="Bailey B.A."/>
            <person name="Cohen S.P."/>
        </authorList>
    </citation>
    <scope>NUCLEOTIDE SEQUENCE [LARGE SCALE GENOMIC DNA]</scope>
    <source>
        <strain evidence="4 5">GH-19</strain>
    </source>
</reference>
<organism evidence="4 5">
    <name type="scientific">Marasmiellus scandens</name>
    <dbReference type="NCBI Taxonomy" id="2682957"/>
    <lineage>
        <taxon>Eukaryota</taxon>
        <taxon>Fungi</taxon>
        <taxon>Dikarya</taxon>
        <taxon>Basidiomycota</taxon>
        <taxon>Agaricomycotina</taxon>
        <taxon>Agaricomycetes</taxon>
        <taxon>Agaricomycetidae</taxon>
        <taxon>Agaricales</taxon>
        <taxon>Marasmiineae</taxon>
        <taxon>Omphalotaceae</taxon>
        <taxon>Marasmiellus</taxon>
    </lineage>
</organism>
<dbReference type="CDD" id="cd04301">
    <property type="entry name" value="NAT_SF"/>
    <property type="match status" value="1"/>
</dbReference>
<keyword evidence="5" id="KW-1185">Reference proteome</keyword>
<evidence type="ECO:0000256" key="1">
    <source>
        <dbReference type="ARBA" id="ARBA00022679"/>
    </source>
</evidence>
<protein>
    <recommendedName>
        <fullName evidence="3">N-acetyltransferase domain-containing protein</fullName>
    </recommendedName>
</protein>
<dbReference type="Proteomes" id="UP001498398">
    <property type="component" value="Unassembled WGS sequence"/>
</dbReference>
<keyword evidence="2" id="KW-0012">Acyltransferase</keyword>
<feature type="domain" description="N-acetyltransferase" evidence="3">
    <location>
        <begin position="36"/>
        <end position="179"/>
    </location>
</feature>
<dbReference type="InterPro" id="IPR050832">
    <property type="entry name" value="Bact_Acetyltransf"/>
</dbReference>
<evidence type="ECO:0000313" key="4">
    <source>
        <dbReference type="EMBL" id="KAK7443568.1"/>
    </source>
</evidence>
<name>A0ABR1J1L6_9AGAR</name>
<dbReference type="PANTHER" id="PTHR43877:SF2">
    <property type="entry name" value="AMINOALKYLPHOSPHONATE N-ACETYLTRANSFERASE-RELATED"/>
    <property type="match status" value="1"/>
</dbReference>
<dbReference type="Pfam" id="PF00583">
    <property type="entry name" value="Acetyltransf_1"/>
    <property type="match status" value="1"/>
</dbReference>
<dbReference type="PANTHER" id="PTHR43877">
    <property type="entry name" value="AMINOALKYLPHOSPHONATE N-ACETYLTRANSFERASE-RELATED-RELATED"/>
    <property type="match status" value="1"/>
</dbReference>
<dbReference type="InterPro" id="IPR016181">
    <property type="entry name" value="Acyl_CoA_acyltransferase"/>
</dbReference>
<dbReference type="InterPro" id="IPR000182">
    <property type="entry name" value="GNAT_dom"/>
</dbReference>
<sequence>MIVEPKINISVCPPSQFSSELPGLAVLLKDTVEENISLNFCLPFSIKDAEDWWRDLEGGIKTGKEILILAHAEHHNIASNEARGRRLVGCVILYLSQKTNAPHRGEIGKLLVKKDERGSGVGRQLMECLEDQARKHGRWMLFLDTQTGSSAEKFYEKNGWTRVGVLPDVVYVPDKSSLSSVTFFYKRV</sequence>
<evidence type="ECO:0000256" key="2">
    <source>
        <dbReference type="ARBA" id="ARBA00023315"/>
    </source>
</evidence>
<accession>A0ABR1J1L6</accession>